<evidence type="ECO:0000256" key="1">
    <source>
        <dbReference type="SAM" id="MobiDB-lite"/>
    </source>
</evidence>
<dbReference type="Proteomes" id="UP001274830">
    <property type="component" value="Unassembled WGS sequence"/>
</dbReference>
<evidence type="ECO:0000313" key="3">
    <source>
        <dbReference type="Proteomes" id="UP001274830"/>
    </source>
</evidence>
<protein>
    <submittedName>
        <fullName evidence="2">Uncharacterized protein</fullName>
    </submittedName>
</protein>
<feature type="compositionally biased region" description="Basic and acidic residues" evidence="1">
    <location>
        <begin position="337"/>
        <end position="355"/>
    </location>
</feature>
<dbReference type="EMBL" id="JAUTXT010000033">
    <property type="protein sequence ID" value="KAK3672448.1"/>
    <property type="molecule type" value="Genomic_DNA"/>
</dbReference>
<accession>A0AAE0TSQ7</accession>
<evidence type="ECO:0000313" key="2">
    <source>
        <dbReference type="EMBL" id="KAK3672448.1"/>
    </source>
</evidence>
<keyword evidence="3" id="KW-1185">Reference proteome</keyword>
<name>A0AAE0TSQ7_9PEZI</name>
<proteinExistence type="predicted"/>
<reference evidence="2" key="1">
    <citation type="submission" date="2023-07" db="EMBL/GenBank/DDBJ databases">
        <title>Black Yeasts Isolated from many extreme environments.</title>
        <authorList>
            <person name="Coleine C."/>
            <person name="Stajich J.E."/>
            <person name="Selbmann L."/>
        </authorList>
    </citation>
    <scope>NUCLEOTIDE SEQUENCE</scope>
    <source>
        <strain evidence="2">CCFEE 5485</strain>
    </source>
</reference>
<comment type="caution">
    <text evidence="2">The sequence shown here is derived from an EMBL/GenBank/DDBJ whole genome shotgun (WGS) entry which is preliminary data.</text>
</comment>
<dbReference type="AlphaFoldDB" id="A0AAE0TSQ7"/>
<feature type="region of interest" description="Disordered" evidence="1">
    <location>
        <begin position="323"/>
        <end position="361"/>
    </location>
</feature>
<feature type="region of interest" description="Disordered" evidence="1">
    <location>
        <begin position="147"/>
        <end position="166"/>
    </location>
</feature>
<gene>
    <name evidence="2" type="ORF">LTR78_007755</name>
</gene>
<feature type="compositionally biased region" description="Polar residues" evidence="1">
    <location>
        <begin position="154"/>
        <end position="163"/>
    </location>
</feature>
<organism evidence="2 3">
    <name type="scientific">Recurvomyces mirabilis</name>
    <dbReference type="NCBI Taxonomy" id="574656"/>
    <lineage>
        <taxon>Eukaryota</taxon>
        <taxon>Fungi</taxon>
        <taxon>Dikarya</taxon>
        <taxon>Ascomycota</taxon>
        <taxon>Pezizomycotina</taxon>
        <taxon>Dothideomycetes</taxon>
        <taxon>Dothideomycetidae</taxon>
        <taxon>Mycosphaerellales</taxon>
        <taxon>Teratosphaeriaceae</taxon>
        <taxon>Recurvomyces</taxon>
    </lineage>
</organism>
<sequence>MAELSSALSSVSTAFTLSLRITEKVYEVVAVDQEAKDLLKTTSQISCQLEHAKKLRRQKSFCLSTDEKEMVDRVFTSTEEAVATVASLVEPARADMRVTGGRVKFATRMQFVFRDSAHIPVSLTRLSIAGGNLNMAICVLCAKEGSRESRPGNDSKSPPSYQDSEWLHATRHRNLRKRESAASFTTLSDNAPRFSLTIPDGSLVELPEDVLPAVGEADIAQASLSVSATQEELYIPPSPTQHKPSDPTPYEYDDFVVAIARPVVLHAVASCAMPPVGERYYSWLAAQYNVSEVQGGTSGNLPLGSYMIPLQGSNPHRPFVDLAGSYELPSDPVQPPEGREPVEKLFNKGERRGGTENRQQN</sequence>